<dbReference type="Proteomes" id="UP000245638">
    <property type="component" value="Unassembled WGS sequence"/>
</dbReference>
<evidence type="ECO:0000256" key="1">
    <source>
        <dbReference type="SAM" id="Phobius"/>
    </source>
</evidence>
<keyword evidence="1" id="KW-0812">Transmembrane</keyword>
<sequence length="180" mass="20268">MLKALIFLLIVLTLSSLVSYSYYSNLSFKVGYSPPNKVILEIYSVVNNPVNISFNNITQEIYIRTTYNLTGVNISLVHTVIPNCPKSKCCYIINNEYLMYYNSIFLILIMNNSNKIGCIKIIVCKPENLTTPSLTNLNDDGTLPSKAKDGSSIYDYIIVLLIPILSVTVSILLRVIKRNK</sequence>
<name>A0A2T9X9F6_9CREN</name>
<comment type="caution">
    <text evidence="2">The sequence shown here is derived from an EMBL/GenBank/DDBJ whole genome shotgun (WGS) entry which is preliminary data.</text>
</comment>
<accession>A0A2T9X9F6</accession>
<evidence type="ECO:0000313" key="2">
    <source>
        <dbReference type="EMBL" id="PVU76737.1"/>
    </source>
</evidence>
<gene>
    <name evidence="2" type="ORF">DDW13_02275</name>
</gene>
<dbReference type="EMBL" id="QEFD01000071">
    <property type="protein sequence ID" value="PVU76737.1"/>
    <property type="molecule type" value="Genomic_DNA"/>
</dbReference>
<dbReference type="AlphaFoldDB" id="A0A2T9X9F6"/>
<organism evidence="2 3">
    <name type="scientific">Acidianus hospitalis</name>
    <dbReference type="NCBI Taxonomy" id="563177"/>
    <lineage>
        <taxon>Archaea</taxon>
        <taxon>Thermoproteota</taxon>
        <taxon>Thermoprotei</taxon>
        <taxon>Sulfolobales</taxon>
        <taxon>Sulfolobaceae</taxon>
        <taxon>Acidianus</taxon>
    </lineage>
</organism>
<reference evidence="2 3" key="1">
    <citation type="journal article" date="2015" name="Appl. Environ. Microbiol.">
        <title>Nanoarchaeota, Their Sulfolobales Host, and Nanoarchaeota Virus Distribution across Yellowstone National Park Hot Springs.</title>
        <authorList>
            <person name="Munson-McGee J.H."/>
            <person name="Field E.K."/>
            <person name="Bateson M."/>
            <person name="Rooney C."/>
            <person name="Stepanauskas R."/>
            <person name="Young M.J."/>
        </authorList>
    </citation>
    <scope>NUCLEOTIDE SEQUENCE [LARGE SCALE GENOMIC DNA]</scope>
    <source>
        <strain evidence="2">SCGC AC-742_N10</strain>
    </source>
</reference>
<feature type="transmembrane region" description="Helical" evidence="1">
    <location>
        <begin position="153"/>
        <end position="176"/>
    </location>
</feature>
<keyword evidence="1" id="KW-0472">Membrane</keyword>
<evidence type="ECO:0000313" key="3">
    <source>
        <dbReference type="Proteomes" id="UP000245638"/>
    </source>
</evidence>
<keyword evidence="1" id="KW-1133">Transmembrane helix</keyword>
<protein>
    <submittedName>
        <fullName evidence="2">Uncharacterized protein</fullName>
    </submittedName>
</protein>
<proteinExistence type="predicted"/>